<dbReference type="RefSeq" id="WP_184201151.1">
    <property type="nucleotide sequence ID" value="NZ_JACHGW010000004.1"/>
</dbReference>
<dbReference type="AlphaFoldDB" id="A0A7W9W969"/>
<reference evidence="2 3" key="1">
    <citation type="submission" date="2020-08" db="EMBL/GenBank/DDBJ databases">
        <title>Genomic Encyclopedia of Type Strains, Phase IV (KMG-IV): sequencing the most valuable type-strain genomes for metagenomic binning, comparative biology and taxonomic classification.</title>
        <authorList>
            <person name="Goeker M."/>
        </authorList>
    </citation>
    <scope>NUCLEOTIDE SEQUENCE [LARGE SCALE GENOMIC DNA]</scope>
    <source>
        <strain evidence="2 3">DSM 23562</strain>
    </source>
</reference>
<keyword evidence="1" id="KW-0812">Transmembrane</keyword>
<protein>
    <recommendedName>
        <fullName evidence="4">PEP-CTERM protein-sorting domain-containing protein</fullName>
    </recommendedName>
</protein>
<keyword evidence="1" id="KW-0472">Membrane</keyword>
<dbReference type="EMBL" id="JACHGW010000004">
    <property type="protein sequence ID" value="MBB6052322.1"/>
    <property type="molecule type" value="Genomic_DNA"/>
</dbReference>
<accession>A0A7W9W969</accession>
<organism evidence="2 3">
    <name type="scientific">Armatimonas rosea</name>
    <dbReference type="NCBI Taxonomy" id="685828"/>
    <lineage>
        <taxon>Bacteria</taxon>
        <taxon>Bacillati</taxon>
        <taxon>Armatimonadota</taxon>
        <taxon>Armatimonadia</taxon>
        <taxon>Armatimonadales</taxon>
        <taxon>Armatimonadaceae</taxon>
        <taxon>Armatimonas</taxon>
    </lineage>
</organism>
<feature type="transmembrane region" description="Helical" evidence="1">
    <location>
        <begin position="279"/>
        <end position="296"/>
    </location>
</feature>
<gene>
    <name evidence="2" type="ORF">HNQ39_004143</name>
</gene>
<keyword evidence="3" id="KW-1185">Reference proteome</keyword>
<name>A0A7W9W969_ARMRO</name>
<evidence type="ECO:0000256" key="1">
    <source>
        <dbReference type="SAM" id="Phobius"/>
    </source>
</evidence>
<comment type="caution">
    <text evidence="2">The sequence shown here is derived from an EMBL/GenBank/DDBJ whole genome shotgun (WGS) entry which is preliminary data.</text>
</comment>
<evidence type="ECO:0000313" key="3">
    <source>
        <dbReference type="Proteomes" id="UP000520814"/>
    </source>
</evidence>
<proteinExistence type="predicted"/>
<keyword evidence="1" id="KW-1133">Transmembrane helix</keyword>
<sequence length="300" mass="31425">MRHFLVGRVVGIATTLFFLGVGPAQAQLISGSTSRWNPILYGTNGVADPANDQQTGQRESDIVGTTAIPSAYMAFDPATAGSLTDGTLYFRLRLAEDSQSAGYSGFIWVGIDANSDGAIDLFAGVDRQGNNSQTVLRNPGTGANTSPNTTSIDTANLATSPYQHTASNYDWAAVGAANYTGSNLDVDAGGQTDFFMSFSVPFQDIVTNLNTTGTGRPTPLSINQNTNLRFVIATSQQGNSINQDINGGNVPINSASTYTSLGVISDTTTLTAQITVPEAGSLAFVLWGGGLGLLAYRRRT</sequence>
<evidence type="ECO:0008006" key="4">
    <source>
        <dbReference type="Google" id="ProtNLM"/>
    </source>
</evidence>
<dbReference type="Proteomes" id="UP000520814">
    <property type="component" value="Unassembled WGS sequence"/>
</dbReference>
<evidence type="ECO:0000313" key="2">
    <source>
        <dbReference type="EMBL" id="MBB6052322.1"/>
    </source>
</evidence>